<dbReference type="InterPro" id="IPR022398">
    <property type="entry name" value="Peptidase_S8_His-AS"/>
</dbReference>
<reference evidence="10" key="1">
    <citation type="journal article" date="2014" name="Int. J. Syst. Evol. Microbiol.">
        <title>Complete genome sequence of Corynebacterium casei LMG S-19264T (=DSM 44701T), isolated from a smear-ripened cheese.</title>
        <authorList>
            <consortium name="US DOE Joint Genome Institute (JGI-PGF)"/>
            <person name="Walter F."/>
            <person name="Albersmeier A."/>
            <person name="Kalinowski J."/>
            <person name="Ruckert C."/>
        </authorList>
    </citation>
    <scope>NUCLEOTIDE SEQUENCE</scope>
    <source>
        <strain evidence="10">CGMCC 1.15152</strain>
    </source>
</reference>
<evidence type="ECO:0000256" key="3">
    <source>
        <dbReference type="ARBA" id="ARBA00022801"/>
    </source>
</evidence>
<comment type="caution">
    <text evidence="10">The sequence shown here is derived from an EMBL/GenBank/DDBJ whole genome shotgun (WGS) entry which is preliminary data.</text>
</comment>
<feature type="chain" id="PRO_5037823741" description="Peptidase S8/S53 domain-containing protein" evidence="8">
    <location>
        <begin position="32"/>
        <end position="452"/>
    </location>
</feature>
<protein>
    <recommendedName>
        <fullName evidence="9">Peptidase S8/S53 domain-containing protein</fullName>
    </recommendedName>
</protein>
<feature type="active site" description="Charge relay system" evidence="5">
    <location>
        <position position="85"/>
    </location>
</feature>
<evidence type="ECO:0000313" key="10">
    <source>
        <dbReference type="EMBL" id="GGD36154.1"/>
    </source>
</evidence>
<keyword evidence="3 5" id="KW-0378">Hydrolase</keyword>
<dbReference type="PROSITE" id="PS00138">
    <property type="entry name" value="SUBTILASE_SER"/>
    <property type="match status" value="1"/>
</dbReference>
<accession>A0A916Y9G8</accession>
<dbReference type="Proteomes" id="UP000633205">
    <property type="component" value="Unassembled WGS sequence"/>
</dbReference>
<feature type="signal peptide" evidence="8">
    <location>
        <begin position="1"/>
        <end position="31"/>
    </location>
</feature>
<feature type="compositionally biased region" description="Low complexity" evidence="6">
    <location>
        <begin position="34"/>
        <end position="44"/>
    </location>
</feature>
<feature type="region of interest" description="Disordered" evidence="6">
    <location>
        <begin position="34"/>
        <end position="56"/>
    </location>
</feature>
<dbReference type="Pfam" id="PF00082">
    <property type="entry name" value="Peptidase_S8"/>
    <property type="match status" value="1"/>
</dbReference>
<evidence type="ECO:0000256" key="1">
    <source>
        <dbReference type="ARBA" id="ARBA00011073"/>
    </source>
</evidence>
<keyword evidence="7" id="KW-0472">Membrane</keyword>
<feature type="compositionally biased region" description="Pro residues" evidence="6">
    <location>
        <begin position="384"/>
        <end position="399"/>
    </location>
</feature>
<evidence type="ECO:0000256" key="8">
    <source>
        <dbReference type="SAM" id="SignalP"/>
    </source>
</evidence>
<dbReference type="GO" id="GO:0006508">
    <property type="term" value="P:proteolysis"/>
    <property type="evidence" value="ECO:0007669"/>
    <property type="project" value="UniProtKB-KW"/>
</dbReference>
<dbReference type="RefSeq" id="WP_229731018.1">
    <property type="nucleotide sequence ID" value="NZ_BMHO01000001.1"/>
</dbReference>
<keyword evidence="7" id="KW-0812">Transmembrane</keyword>
<evidence type="ECO:0000256" key="5">
    <source>
        <dbReference type="PROSITE-ProRule" id="PRU01240"/>
    </source>
</evidence>
<dbReference type="InterPro" id="IPR015500">
    <property type="entry name" value="Peptidase_S8_subtilisin-rel"/>
</dbReference>
<keyword evidence="4 5" id="KW-0720">Serine protease</keyword>
<feature type="region of interest" description="Disordered" evidence="6">
    <location>
        <begin position="372"/>
        <end position="408"/>
    </location>
</feature>
<dbReference type="PROSITE" id="PS00137">
    <property type="entry name" value="SUBTILASE_HIS"/>
    <property type="match status" value="1"/>
</dbReference>
<dbReference type="InterPro" id="IPR000209">
    <property type="entry name" value="Peptidase_S8/S53_dom"/>
</dbReference>
<evidence type="ECO:0000313" key="11">
    <source>
        <dbReference type="Proteomes" id="UP000633205"/>
    </source>
</evidence>
<gene>
    <name evidence="10" type="ORF">GCM10010915_15970</name>
</gene>
<keyword evidence="8" id="KW-0732">Signal</keyword>
<dbReference type="InterPro" id="IPR036852">
    <property type="entry name" value="Peptidase_S8/S53_dom_sf"/>
</dbReference>
<dbReference type="InterPro" id="IPR050131">
    <property type="entry name" value="Peptidase_S8_subtilisin-like"/>
</dbReference>
<proteinExistence type="inferred from homology"/>
<feature type="transmembrane region" description="Helical" evidence="7">
    <location>
        <begin position="416"/>
        <end position="438"/>
    </location>
</feature>
<evidence type="ECO:0000256" key="4">
    <source>
        <dbReference type="ARBA" id="ARBA00022825"/>
    </source>
</evidence>
<dbReference type="AlphaFoldDB" id="A0A916Y9G8"/>
<dbReference type="Gene3D" id="3.40.50.200">
    <property type="entry name" value="Peptidase S8/S53 domain"/>
    <property type="match status" value="1"/>
</dbReference>
<feature type="active site" description="Charge relay system" evidence="5">
    <location>
        <position position="288"/>
    </location>
</feature>
<reference evidence="10" key="2">
    <citation type="submission" date="2020-09" db="EMBL/GenBank/DDBJ databases">
        <authorList>
            <person name="Sun Q."/>
            <person name="Zhou Y."/>
        </authorList>
    </citation>
    <scope>NUCLEOTIDE SEQUENCE</scope>
    <source>
        <strain evidence="10">CGMCC 1.15152</strain>
    </source>
</reference>
<dbReference type="EMBL" id="BMHO01000001">
    <property type="protein sequence ID" value="GGD36154.1"/>
    <property type="molecule type" value="Genomic_DNA"/>
</dbReference>
<evidence type="ECO:0000256" key="2">
    <source>
        <dbReference type="ARBA" id="ARBA00022670"/>
    </source>
</evidence>
<evidence type="ECO:0000256" key="7">
    <source>
        <dbReference type="SAM" id="Phobius"/>
    </source>
</evidence>
<dbReference type="PRINTS" id="PR00723">
    <property type="entry name" value="SUBTILISIN"/>
</dbReference>
<evidence type="ECO:0000256" key="6">
    <source>
        <dbReference type="SAM" id="MobiDB-lite"/>
    </source>
</evidence>
<dbReference type="PROSITE" id="PS51892">
    <property type="entry name" value="SUBTILASE"/>
    <property type="match status" value="1"/>
</dbReference>
<feature type="domain" description="Peptidase S8/S53" evidence="9">
    <location>
        <begin position="76"/>
        <end position="338"/>
    </location>
</feature>
<keyword evidence="7" id="KW-1133">Transmembrane helix</keyword>
<keyword evidence="2 5" id="KW-0645">Protease</keyword>
<dbReference type="SUPFAM" id="SSF52743">
    <property type="entry name" value="Subtilisin-like"/>
    <property type="match status" value="1"/>
</dbReference>
<comment type="similarity">
    <text evidence="1 5">Belongs to the peptidase S8 family.</text>
</comment>
<keyword evidence="11" id="KW-1185">Reference proteome</keyword>
<feature type="active site" description="Charge relay system" evidence="5">
    <location>
        <position position="126"/>
    </location>
</feature>
<dbReference type="GO" id="GO:0004252">
    <property type="term" value="F:serine-type endopeptidase activity"/>
    <property type="evidence" value="ECO:0007669"/>
    <property type="project" value="UniProtKB-UniRule"/>
</dbReference>
<dbReference type="InterPro" id="IPR023828">
    <property type="entry name" value="Peptidase_S8_Ser-AS"/>
</dbReference>
<dbReference type="PANTHER" id="PTHR43806">
    <property type="entry name" value="PEPTIDASE S8"/>
    <property type="match status" value="1"/>
</dbReference>
<name>A0A916Y9G8_9MICO</name>
<dbReference type="PANTHER" id="PTHR43806:SF11">
    <property type="entry name" value="CEREVISIN-RELATED"/>
    <property type="match status" value="1"/>
</dbReference>
<organism evidence="10 11">
    <name type="scientific">Microbacterium faecale</name>
    <dbReference type="NCBI Taxonomy" id="1804630"/>
    <lineage>
        <taxon>Bacteria</taxon>
        <taxon>Bacillati</taxon>
        <taxon>Actinomycetota</taxon>
        <taxon>Actinomycetes</taxon>
        <taxon>Micrococcales</taxon>
        <taxon>Microbacteriaceae</taxon>
        <taxon>Microbacterium</taxon>
    </lineage>
</organism>
<sequence length="452" mass="45947">MTTRAHRRIRAALAVLVTAGALVTAPVAAVAAADPDAPAGSESPTPSPTPTPDPIRASEYWLEDYGIEDAWESTRGDGVTIAVIDSGIADEIDELDDAVAGGTDVSGVGTPDGRTPIGTNAHTRSHGTWVASLAAARGTGEDEGMIGVAPEANLLAISIGFGSVSDVSFADQVANAIVWAVDNGADIINLSVTTNQTAWGETWDKAFMYAFERDVLVVAAAGNRASGTMMVGAPATIPGVLVVGGVDPSGRASHDASTRGVTIGVSAPSEKLIGIGPTGGIDRWRGTSGAAPIVAGVAALVKAAHPNLDAGNLIHRIEETAVPAAGQNGVHDPNYGHGIIDAEAAVSANVATVERDPAAELAEWIRINRGASSSGEVEEGTSPTPAPIELPALPPPDPPAEAANPFLPSPESLREVTLPLVAITAAGILVLIGVIVVSRRVRSLRAERESNT</sequence>
<evidence type="ECO:0000259" key="9">
    <source>
        <dbReference type="Pfam" id="PF00082"/>
    </source>
</evidence>